<protein>
    <recommendedName>
        <fullName evidence="6">DUF4352 domain-containing protein</fullName>
    </recommendedName>
</protein>
<sequence>MNTDAPARAPRSPARRHLVRRAAVAVAVAPLVALAACSGEAPITATTATTPAATGGATDTTSGSTGATGSATTGTTPAPSPTTLATKGAIKDDVLGHVITPTKVVVNLPWPDNHPVAEEHFELVGVQVKVQAGSRYSADVTPDMFTLKTSTPDAVPATNEFKGALGKELGKVARGKTGTGWLIFKVEKGSTSTLELRFNRPAYDVKTTDKSIKAKTFSLKLTP</sequence>
<evidence type="ECO:0008006" key="6">
    <source>
        <dbReference type="Google" id="ProtNLM"/>
    </source>
</evidence>
<gene>
    <name evidence="4" type="ORF">N864_06640</name>
</gene>
<reference evidence="5" key="1">
    <citation type="submission" date="2013-08" db="EMBL/GenBank/DDBJ databases">
        <title>Intrasporangium oryzae NRRL B-24470.</title>
        <authorList>
            <person name="Liu H."/>
            <person name="Wang G."/>
        </authorList>
    </citation>
    <scope>NUCLEOTIDE SEQUENCE [LARGE SCALE GENOMIC DNA]</scope>
    <source>
        <strain evidence="5">Q5-1</strain>
    </source>
</reference>
<name>W9GCH9_9MICO</name>
<keyword evidence="5" id="KW-1185">Reference proteome</keyword>
<dbReference type="OrthoDB" id="4871258at2"/>
<feature type="chain" id="PRO_5004922877" description="DUF4352 domain-containing protein" evidence="3">
    <location>
        <begin position="36"/>
        <end position="223"/>
    </location>
</feature>
<comment type="caution">
    <text evidence="4">The sequence shown here is derived from an EMBL/GenBank/DDBJ whole genome shotgun (WGS) entry which is preliminary data.</text>
</comment>
<dbReference type="AlphaFoldDB" id="W9GCH9"/>
<dbReference type="EMBL" id="AWQS01000461">
    <property type="protein sequence ID" value="EWT03790.1"/>
    <property type="molecule type" value="Genomic_DNA"/>
</dbReference>
<evidence type="ECO:0000256" key="1">
    <source>
        <dbReference type="ARBA" id="ARBA00022729"/>
    </source>
</evidence>
<evidence type="ECO:0000313" key="5">
    <source>
        <dbReference type="Proteomes" id="UP000019494"/>
    </source>
</evidence>
<dbReference type="Proteomes" id="UP000019494">
    <property type="component" value="Unassembled WGS sequence"/>
</dbReference>
<evidence type="ECO:0000256" key="3">
    <source>
        <dbReference type="SAM" id="SignalP"/>
    </source>
</evidence>
<feature type="region of interest" description="Disordered" evidence="2">
    <location>
        <begin position="49"/>
        <end position="85"/>
    </location>
</feature>
<dbReference type="InterPro" id="IPR029050">
    <property type="entry name" value="Immunoprotect_excell_Ig-like"/>
</dbReference>
<accession>W9GCH9</accession>
<dbReference type="RefSeq" id="WP_034722693.1">
    <property type="nucleotide sequence ID" value="NZ_AWQS01000461.1"/>
</dbReference>
<organism evidence="4 5">
    <name type="scientific">Intrasporangium chromatireducens Q5-1</name>
    <dbReference type="NCBI Taxonomy" id="584657"/>
    <lineage>
        <taxon>Bacteria</taxon>
        <taxon>Bacillati</taxon>
        <taxon>Actinomycetota</taxon>
        <taxon>Actinomycetes</taxon>
        <taxon>Micrococcales</taxon>
        <taxon>Intrasporangiaceae</taxon>
        <taxon>Intrasporangium</taxon>
    </lineage>
</organism>
<feature type="signal peptide" evidence="3">
    <location>
        <begin position="1"/>
        <end position="35"/>
    </location>
</feature>
<dbReference type="Gene3D" id="2.60.40.1240">
    <property type="match status" value="1"/>
</dbReference>
<evidence type="ECO:0000256" key="2">
    <source>
        <dbReference type="SAM" id="MobiDB-lite"/>
    </source>
</evidence>
<keyword evidence="1 3" id="KW-0732">Signal</keyword>
<proteinExistence type="predicted"/>
<evidence type="ECO:0000313" key="4">
    <source>
        <dbReference type="EMBL" id="EWT03790.1"/>
    </source>
</evidence>